<dbReference type="Pfam" id="PF00155">
    <property type="entry name" value="Aminotran_1_2"/>
    <property type="match status" value="1"/>
</dbReference>
<dbReference type="CDD" id="cd00609">
    <property type="entry name" value="AAT_like"/>
    <property type="match status" value="1"/>
</dbReference>
<reference evidence="5 6" key="1">
    <citation type="submission" date="2014-08" db="EMBL/GenBank/DDBJ databases">
        <title>Porphyromonas canoris strain:OH2762 Genome sequencing.</title>
        <authorList>
            <person name="Wallis C."/>
            <person name="Deusch O."/>
            <person name="O'Flynn C."/>
            <person name="Davis I."/>
            <person name="Jospin G."/>
            <person name="Darling A.E."/>
            <person name="Coil D.A."/>
            <person name="Alexiev A."/>
            <person name="Horsfall A."/>
            <person name="Kirkwood N."/>
            <person name="Harris S."/>
            <person name="Eisen J.A."/>
        </authorList>
    </citation>
    <scope>NUCLEOTIDE SEQUENCE [LARGE SCALE GENOMIC DNA]</scope>
    <source>
        <strain evidence="6">COT-108 OH2762</strain>
    </source>
</reference>
<dbReference type="PANTHER" id="PTHR42885">
    <property type="entry name" value="HISTIDINOL-PHOSPHATE AMINOTRANSFERASE-RELATED"/>
    <property type="match status" value="1"/>
</dbReference>
<dbReference type="EMBL" id="JQZV01000003">
    <property type="protein sequence ID" value="KGN93307.1"/>
    <property type="molecule type" value="Genomic_DNA"/>
</dbReference>
<accession>A0ABR4XMI6</accession>
<dbReference type="InterPro" id="IPR004839">
    <property type="entry name" value="Aminotransferase_I/II_large"/>
</dbReference>
<dbReference type="InterPro" id="IPR015421">
    <property type="entry name" value="PyrdxlP-dep_Trfase_major"/>
</dbReference>
<dbReference type="InterPro" id="IPR015422">
    <property type="entry name" value="PyrdxlP-dep_Trfase_small"/>
</dbReference>
<dbReference type="PANTHER" id="PTHR42885:SF1">
    <property type="entry name" value="THREONINE-PHOSPHATE DECARBOXYLASE"/>
    <property type="match status" value="1"/>
</dbReference>
<name>A0ABR4XMI6_9PORP</name>
<comment type="cofactor">
    <cofactor evidence="1 3">
        <name>pyridoxal 5'-phosphate</name>
        <dbReference type="ChEBI" id="CHEBI:597326"/>
    </cofactor>
</comment>
<evidence type="ECO:0000256" key="1">
    <source>
        <dbReference type="ARBA" id="ARBA00001933"/>
    </source>
</evidence>
<gene>
    <name evidence="5" type="ORF">HQ43_01275</name>
</gene>
<organism evidence="5 6">
    <name type="scientific">Porphyromonas canoris</name>
    <dbReference type="NCBI Taxonomy" id="36875"/>
    <lineage>
        <taxon>Bacteria</taxon>
        <taxon>Pseudomonadati</taxon>
        <taxon>Bacteroidota</taxon>
        <taxon>Bacteroidia</taxon>
        <taxon>Bacteroidales</taxon>
        <taxon>Porphyromonadaceae</taxon>
        <taxon>Porphyromonas</taxon>
    </lineage>
</organism>
<evidence type="ECO:0000256" key="2">
    <source>
        <dbReference type="ARBA" id="ARBA00022898"/>
    </source>
</evidence>
<feature type="domain" description="Aminotransferase class I/classII large" evidence="4">
    <location>
        <begin position="17"/>
        <end position="335"/>
    </location>
</feature>
<dbReference type="RefSeq" id="WP_036788669.1">
    <property type="nucleotide sequence ID" value="NZ_JQZV01000003.1"/>
</dbReference>
<dbReference type="Gene3D" id="3.40.640.10">
    <property type="entry name" value="Type I PLP-dependent aspartate aminotransferase-like (Major domain)"/>
    <property type="match status" value="1"/>
</dbReference>
<evidence type="ECO:0000313" key="6">
    <source>
        <dbReference type="Proteomes" id="UP000030101"/>
    </source>
</evidence>
<dbReference type="InterPro" id="IPR015424">
    <property type="entry name" value="PyrdxlP-dep_Trfase"/>
</dbReference>
<proteinExistence type="inferred from homology"/>
<evidence type="ECO:0000313" key="5">
    <source>
        <dbReference type="EMBL" id="KGN93307.1"/>
    </source>
</evidence>
<evidence type="ECO:0000256" key="3">
    <source>
        <dbReference type="RuleBase" id="RU000481"/>
    </source>
</evidence>
<protein>
    <recommendedName>
        <fullName evidence="3">Aminotransferase</fullName>
        <ecNumber evidence="3">2.6.1.-</ecNumber>
    </recommendedName>
</protein>
<dbReference type="PROSITE" id="PS00105">
    <property type="entry name" value="AA_TRANSFER_CLASS_1"/>
    <property type="match status" value="1"/>
</dbReference>
<dbReference type="InterPro" id="IPR004838">
    <property type="entry name" value="NHTrfase_class1_PyrdxlP-BS"/>
</dbReference>
<comment type="similarity">
    <text evidence="3">Belongs to the class-I pyridoxal-phosphate-dependent aminotransferase family.</text>
</comment>
<keyword evidence="3" id="KW-0032">Aminotransferase</keyword>
<dbReference type="EC" id="2.6.1.-" evidence="3"/>
<keyword evidence="6" id="KW-1185">Reference proteome</keyword>
<sequence>MINGHGDDSHLFGREGLLDFSSNIPYRNHSDAIIAHIREVLPRIKNYPDPNASKLTSLLARRQRQKENSIVVTNGSTEAFYITAQAYKGAKSMVAIPSFAEYEDACSRFGHRISYLTYPEITARKVKPYDMLWMAYPNNPDGYIISTDILTDILEQCPDTLVVVDTAYSELSHTPIRIDSLHSRYPNLITIHSLTKTFAIPGLRLGYIVASEEIAEQVSSMRMPWSVNALAQEAGSYIMEHYEELLPPSEELIAECRLFRGELLNEINRLTISPTSSNFFLAQLSKGDAKSLKSYLIEQHGILIRNADNFRGLSPQHFRVSVQGPEANRRLLEALQDYLSQTSI</sequence>
<comment type="caution">
    <text evidence="5">The sequence shown here is derived from an EMBL/GenBank/DDBJ whole genome shotgun (WGS) entry which is preliminary data.</text>
</comment>
<evidence type="ECO:0000259" key="4">
    <source>
        <dbReference type="Pfam" id="PF00155"/>
    </source>
</evidence>
<dbReference type="Gene3D" id="3.90.1150.10">
    <property type="entry name" value="Aspartate Aminotransferase, domain 1"/>
    <property type="match status" value="1"/>
</dbReference>
<keyword evidence="2" id="KW-0663">Pyridoxal phosphate</keyword>
<keyword evidence="3" id="KW-0808">Transferase</keyword>
<dbReference type="SUPFAM" id="SSF53383">
    <property type="entry name" value="PLP-dependent transferases"/>
    <property type="match status" value="1"/>
</dbReference>
<dbReference type="Proteomes" id="UP000030101">
    <property type="component" value="Unassembled WGS sequence"/>
</dbReference>